<dbReference type="EMBL" id="KV919004">
    <property type="protein sequence ID" value="OSX73302.1"/>
    <property type="molecule type" value="Genomic_DNA"/>
</dbReference>
<dbReference type="Proteomes" id="UP000218209">
    <property type="component" value="Unassembled WGS sequence"/>
</dbReference>
<feature type="compositionally biased region" description="Gly residues" evidence="1">
    <location>
        <begin position="92"/>
        <end position="103"/>
    </location>
</feature>
<reference evidence="2 3" key="1">
    <citation type="submission" date="2017-03" db="EMBL/GenBank/DDBJ databases">
        <title>WGS assembly of Porphyra umbilicalis.</title>
        <authorList>
            <person name="Brawley S.H."/>
            <person name="Blouin N.A."/>
            <person name="Ficko-Blean E."/>
            <person name="Wheeler G.L."/>
            <person name="Lohr M."/>
            <person name="Goodson H.V."/>
            <person name="Jenkins J.W."/>
            <person name="Blaby-Haas C.E."/>
            <person name="Helliwell K.E."/>
            <person name="Chan C."/>
            <person name="Marriage T."/>
            <person name="Bhattacharya D."/>
            <person name="Klein A.S."/>
            <person name="Badis Y."/>
            <person name="Brodie J."/>
            <person name="Cao Y."/>
            <person name="Collen J."/>
            <person name="Dittami S.M."/>
            <person name="Gachon C.M."/>
            <person name="Green B.R."/>
            <person name="Karpowicz S."/>
            <person name="Kim J.W."/>
            <person name="Kudahl U."/>
            <person name="Lin S."/>
            <person name="Michel G."/>
            <person name="Mittag M."/>
            <person name="Olson B.J."/>
            <person name="Pangilinan J."/>
            <person name="Peng Y."/>
            <person name="Qiu H."/>
            <person name="Shu S."/>
            <person name="Singer J.T."/>
            <person name="Smith A.G."/>
            <person name="Sprecher B.N."/>
            <person name="Wagner V."/>
            <person name="Wang W."/>
            <person name="Wang Z.-Y."/>
            <person name="Yan J."/>
            <person name="Yarish C."/>
            <person name="Zoeuner-Riek S."/>
            <person name="Zhuang Y."/>
            <person name="Zou Y."/>
            <person name="Lindquist E.A."/>
            <person name="Grimwood J."/>
            <person name="Barry K."/>
            <person name="Rokhsar D.S."/>
            <person name="Schmutz J."/>
            <person name="Stiller J.W."/>
            <person name="Grossman A.R."/>
            <person name="Prochnik S.E."/>
        </authorList>
    </citation>
    <scope>NUCLEOTIDE SEQUENCE [LARGE SCALE GENOMIC DNA]</scope>
    <source>
        <strain evidence="2">4086291</strain>
    </source>
</reference>
<feature type="region of interest" description="Disordered" evidence="1">
    <location>
        <begin position="85"/>
        <end position="110"/>
    </location>
</feature>
<evidence type="ECO:0000313" key="3">
    <source>
        <dbReference type="Proteomes" id="UP000218209"/>
    </source>
</evidence>
<feature type="region of interest" description="Disordered" evidence="1">
    <location>
        <begin position="346"/>
        <end position="367"/>
    </location>
</feature>
<accession>A0A1X6NXJ7</accession>
<evidence type="ECO:0000313" key="2">
    <source>
        <dbReference type="EMBL" id="OSX73302.1"/>
    </source>
</evidence>
<sequence>MDSAIAQALARSKPRMLAPAELADFEEIHTRRLPASAAAWLAPLSPSLTAASSAAAAAELVPPSVVAGLPHGVAMDQVVRRMPTAHVPESGSSGGDGDGGGASGDDPLGPMVSVSSALQLPISVEDGFVCGLVATDVVLDTVRLVGNADPLMRVVYDVEADTVVMSAAHRGRSLVTAACGRMTPDRDALTMTVSVFQRPAQPGEPVRLLLRLRTIVSGAAPLAPIDLSSPLAAYRSAICRMVGSFGAAAVVLSTPGGGGGGPPGVDGGADASDDASISPIVSNVMATEYSSAAVVTRLQALLMGRRPVHPGGLWVRPPAAVPIRPSLGRDPAMAPLLAPAVGAAATGPQPWPESHVVATRTPSAPRTRGRVRLEEVEDATVRARIIRNRAAAQRSNAERRAARAAGQLPAG</sequence>
<organism evidence="2 3">
    <name type="scientific">Porphyra umbilicalis</name>
    <name type="common">Purple laver</name>
    <name type="synonym">Red alga</name>
    <dbReference type="NCBI Taxonomy" id="2786"/>
    <lineage>
        <taxon>Eukaryota</taxon>
        <taxon>Rhodophyta</taxon>
        <taxon>Bangiophyceae</taxon>
        <taxon>Bangiales</taxon>
        <taxon>Bangiaceae</taxon>
        <taxon>Porphyra</taxon>
    </lineage>
</organism>
<gene>
    <name evidence="2" type="ORF">BU14_0359s0010</name>
</gene>
<protein>
    <submittedName>
        <fullName evidence="2">Uncharacterized protein</fullName>
    </submittedName>
</protein>
<evidence type="ECO:0000256" key="1">
    <source>
        <dbReference type="SAM" id="MobiDB-lite"/>
    </source>
</evidence>
<proteinExistence type="predicted"/>
<feature type="region of interest" description="Disordered" evidence="1">
    <location>
        <begin position="390"/>
        <end position="411"/>
    </location>
</feature>
<dbReference type="AlphaFoldDB" id="A0A1X6NXJ7"/>
<keyword evidence="3" id="KW-1185">Reference proteome</keyword>
<name>A0A1X6NXJ7_PORUM</name>